<protein>
    <submittedName>
        <fullName evidence="3">Uncharacterized protein LOC103523895</fullName>
    </submittedName>
</protein>
<name>A0A1S3DU59_DIACI</name>
<keyword evidence="1" id="KW-0812">Transmembrane</keyword>
<reference evidence="3" key="1">
    <citation type="submission" date="2025-08" db="UniProtKB">
        <authorList>
            <consortium name="RefSeq"/>
        </authorList>
    </citation>
    <scope>IDENTIFICATION</scope>
</reference>
<keyword evidence="1" id="KW-1133">Transmembrane helix</keyword>
<feature type="transmembrane region" description="Helical" evidence="1">
    <location>
        <begin position="20"/>
        <end position="38"/>
    </location>
</feature>
<organism evidence="2 3">
    <name type="scientific">Diaphorina citri</name>
    <name type="common">Asian citrus psyllid</name>
    <dbReference type="NCBI Taxonomy" id="121845"/>
    <lineage>
        <taxon>Eukaryota</taxon>
        <taxon>Metazoa</taxon>
        <taxon>Ecdysozoa</taxon>
        <taxon>Arthropoda</taxon>
        <taxon>Hexapoda</taxon>
        <taxon>Insecta</taxon>
        <taxon>Pterygota</taxon>
        <taxon>Neoptera</taxon>
        <taxon>Paraneoptera</taxon>
        <taxon>Hemiptera</taxon>
        <taxon>Sternorrhyncha</taxon>
        <taxon>Psylloidea</taxon>
        <taxon>Psyllidae</taxon>
        <taxon>Diaphorininae</taxon>
        <taxon>Diaphorina</taxon>
    </lineage>
</organism>
<dbReference type="Proteomes" id="UP000079169">
    <property type="component" value="Unplaced"/>
</dbReference>
<dbReference type="RefSeq" id="XP_008487128.1">
    <property type="nucleotide sequence ID" value="XM_008488906.3"/>
</dbReference>
<dbReference type="OMA" id="HRMNTSS"/>
<proteinExistence type="predicted"/>
<dbReference type="PaxDb" id="121845-A0A1S3DU59"/>
<keyword evidence="1" id="KW-0472">Membrane</keyword>
<dbReference type="AlphaFoldDB" id="A0A1S3DU59"/>
<evidence type="ECO:0000313" key="2">
    <source>
        <dbReference type="Proteomes" id="UP000079169"/>
    </source>
</evidence>
<sequence length="89" mass="10358">MLVKRPAGALNWKRYAKRFVGIAIVGELASLGFTYFVWNKLNTDQEVRLYAYKNYKIVLDGYYMIGEKLSGSTEQRDTDLSVWRSQNKI</sequence>
<keyword evidence="2" id="KW-1185">Reference proteome</keyword>
<dbReference type="KEGG" id="dci:103523895"/>
<evidence type="ECO:0000313" key="3">
    <source>
        <dbReference type="RefSeq" id="XP_008487128.1"/>
    </source>
</evidence>
<accession>A0A1S3DU59</accession>
<evidence type="ECO:0000256" key="1">
    <source>
        <dbReference type="SAM" id="Phobius"/>
    </source>
</evidence>
<gene>
    <name evidence="3" type="primary">LOC103523895</name>
</gene>
<dbReference type="GeneID" id="103523895"/>